<evidence type="ECO:0000313" key="3">
    <source>
        <dbReference type="Proteomes" id="UP000031774"/>
    </source>
</evidence>
<name>A0A0B5IE20_9ACTN</name>
<evidence type="ECO:0000313" key="2">
    <source>
        <dbReference type="EMBL" id="AJF66619.1"/>
    </source>
</evidence>
<proteinExistence type="predicted"/>
<feature type="transmembrane region" description="Helical" evidence="1">
    <location>
        <begin position="37"/>
        <end position="59"/>
    </location>
</feature>
<evidence type="ECO:0000256" key="1">
    <source>
        <dbReference type="SAM" id="Phobius"/>
    </source>
</evidence>
<keyword evidence="1" id="KW-0812">Transmembrane</keyword>
<dbReference type="AlphaFoldDB" id="A0A0B5IE20"/>
<feature type="transmembrane region" description="Helical" evidence="1">
    <location>
        <begin position="71"/>
        <end position="90"/>
    </location>
</feature>
<dbReference type="KEGG" id="svt:SVTN_21850"/>
<accession>A0A0B5IE20</accession>
<dbReference type="Proteomes" id="UP000031774">
    <property type="component" value="Chromosome"/>
</dbReference>
<keyword evidence="1" id="KW-1133">Transmembrane helix</keyword>
<protein>
    <submittedName>
        <fullName evidence="2">Uncharacterized protein</fullName>
    </submittedName>
</protein>
<dbReference type="HOGENOM" id="CLU_2235165_0_0_11"/>
<keyword evidence="1" id="KW-0472">Membrane</keyword>
<reference evidence="2 3" key="1">
    <citation type="submission" date="2014-12" db="EMBL/GenBank/DDBJ databases">
        <title>Complete genome sequence of Streptomyces vietnamensis strain GIMV4.0001, a genetic manipulable producer of the benzoisochromanequinone antibiotic granaticin.</title>
        <authorList>
            <person name="Deng M.R."/>
            <person name="Guo J."/>
            <person name="Ma L.Y."/>
            <person name="Feng G.D."/>
            <person name="Mo C.Y."/>
            <person name="Zhu H.H."/>
        </authorList>
    </citation>
    <scope>NUCLEOTIDE SEQUENCE [LARGE SCALE GENOMIC DNA]</scope>
    <source>
        <strain evidence="3">GIMV4.0001</strain>
    </source>
</reference>
<gene>
    <name evidence="2" type="ORF">SVTN_21850</name>
</gene>
<organism evidence="2 3">
    <name type="scientific">Streptomyces vietnamensis</name>
    <dbReference type="NCBI Taxonomy" id="362257"/>
    <lineage>
        <taxon>Bacteria</taxon>
        <taxon>Bacillati</taxon>
        <taxon>Actinomycetota</taxon>
        <taxon>Actinomycetes</taxon>
        <taxon>Kitasatosporales</taxon>
        <taxon>Streptomycetaceae</taxon>
        <taxon>Streptomyces</taxon>
    </lineage>
</organism>
<sequence>MGATVPFGVAAIAMGVAAFRTGWMIPPARRSVRRPRVYGVGATLVGTGLLVSVATYFLLSRDRSDDVVSHPWLAFTGNAVELVGIAFVLASRLHPRHGRAPHPAA</sequence>
<dbReference type="RefSeq" id="WP_041130619.1">
    <property type="nucleotide sequence ID" value="NZ_CP010407.1"/>
</dbReference>
<keyword evidence="3" id="KW-1185">Reference proteome</keyword>
<dbReference type="EMBL" id="CP010407">
    <property type="protein sequence ID" value="AJF66619.1"/>
    <property type="molecule type" value="Genomic_DNA"/>
</dbReference>
<feature type="transmembrane region" description="Helical" evidence="1">
    <location>
        <begin position="6"/>
        <end position="25"/>
    </location>
</feature>
<dbReference type="STRING" id="362257.SVTN_21850"/>